<dbReference type="Gene3D" id="3.40.50.150">
    <property type="entry name" value="Vaccinia Virus protein VP39"/>
    <property type="match status" value="1"/>
</dbReference>
<feature type="compositionally biased region" description="Basic and acidic residues" evidence="12">
    <location>
        <begin position="418"/>
        <end position="429"/>
    </location>
</feature>
<feature type="region of interest" description="Disordered" evidence="12">
    <location>
        <begin position="108"/>
        <end position="147"/>
    </location>
</feature>
<evidence type="ECO:0000259" key="13">
    <source>
        <dbReference type="PROSITE" id="PS51569"/>
    </source>
</evidence>
<name>A0A9W6Z504_AMBMO</name>
<reference evidence="14" key="1">
    <citation type="submission" date="2023-04" db="EMBL/GenBank/DDBJ databases">
        <title>Ambrosiozyma monospora NBRC 1965.</title>
        <authorList>
            <person name="Ichikawa N."/>
            <person name="Sato H."/>
            <person name="Tonouchi N."/>
        </authorList>
    </citation>
    <scope>NUCLEOTIDE SEQUENCE</scope>
    <source>
        <strain evidence="14">NBRC 1965</strain>
    </source>
</reference>
<evidence type="ECO:0000256" key="7">
    <source>
        <dbReference type="ARBA" id="ARBA00022853"/>
    </source>
</evidence>
<keyword evidence="8 11" id="KW-0539">Nucleus</keyword>
<evidence type="ECO:0000256" key="2">
    <source>
        <dbReference type="ARBA" id="ARBA00012190"/>
    </source>
</evidence>
<evidence type="ECO:0000256" key="9">
    <source>
        <dbReference type="ARBA" id="ARBA00029821"/>
    </source>
</evidence>
<evidence type="ECO:0000256" key="12">
    <source>
        <dbReference type="SAM" id="MobiDB-lite"/>
    </source>
</evidence>
<dbReference type="Pfam" id="PF08123">
    <property type="entry name" value="DOT1"/>
    <property type="match status" value="1"/>
</dbReference>
<dbReference type="EC" id="2.1.1.360" evidence="2 11"/>
<dbReference type="GO" id="GO:0032259">
    <property type="term" value="P:methylation"/>
    <property type="evidence" value="ECO:0007669"/>
    <property type="project" value="UniProtKB-KW"/>
</dbReference>
<dbReference type="GO" id="GO:0140956">
    <property type="term" value="F:histone H3K79 trimethyltransferase activity"/>
    <property type="evidence" value="ECO:0007669"/>
    <property type="project" value="UniProtKB-EC"/>
</dbReference>
<evidence type="ECO:0000313" key="15">
    <source>
        <dbReference type="Proteomes" id="UP001165063"/>
    </source>
</evidence>
<keyword evidence="5 11" id="KW-0808">Transferase</keyword>
<comment type="caution">
    <text evidence="14">The sequence shown here is derived from an EMBL/GenBank/DDBJ whole genome shotgun (WGS) entry which is preliminary data.</text>
</comment>
<accession>A0A9W6Z504</accession>
<dbReference type="FunFam" id="3.40.50.150:FF:000033">
    <property type="entry name" value="Histone-lysine N-methyltransferase, H3 lysine-79 specific"/>
    <property type="match status" value="1"/>
</dbReference>
<comment type="similarity">
    <text evidence="11">Belongs to the class I-like SAM-binding methyltransferase superfamily. DOT1 family.</text>
</comment>
<dbReference type="OrthoDB" id="443402at2759"/>
<comment type="activity regulation">
    <text evidence="11">Ubiquitination of histone H2B to form H2BK123ub1 is required for efficient DOT1 methyltransferase activity on histone H3.</text>
</comment>
<evidence type="ECO:0000256" key="10">
    <source>
        <dbReference type="ARBA" id="ARBA00047770"/>
    </source>
</evidence>
<evidence type="ECO:0000256" key="5">
    <source>
        <dbReference type="ARBA" id="ARBA00022679"/>
    </source>
</evidence>
<dbReference type="Proteomes" id="UP001165063">
    <property type="component" value="Unassembled WGS sequence"/>
</dbReference>
<dbReference type="AlphaFoldDB" id="A0A9W6Z504"/>
<comment type="subcellular location">
    <subcellularLocation>
        <location evidence="1 11">Nucleus</location>
    </subcellularLocation>
</comment>
<dbReference type="InterPro" id="IPR029063">
    <property type="entry name" value="SAM-dependent_MTases_sf"/>
</dbReference>
<feature type="compositionally biased region" description="Polar residues" evidence="12">
    <location>
        <begin position="430"/>
        <end position="439"/>
    </location>
</feature>
<comment type="catalytic activity">
    <reaction evidence="10 11">
        <text>L-lysyl(79)-[histone H3] + 3 S-adenosyl-L-methionine = N(6),N(6),N(6)-trimethyl-L-lysyl(79)-[histone H3] + 3 S-adenosyl-L-homocysteine + 3 H(+)</text>
        <dbReference type="Rhea" id="RHEA:60328"/>
        <dbReference type="Rhea" id="RHEA-COMP:15549"/>
        <dbReference type="Rhea" id="RHEA-COMP:15552"/>
        <dbReference type="ChEBI" id="CHEBI:15378"/>
        <dbReference type="ChEBI" id="CHEBI:29969"/>
        <dbReference type="ChEBI" id="CHEBI:57856"/>
        <dbReference type="ChEBI" id="CHEBI:59789"/>
        <dbReference type="ChEBI" id="CHEBI:61961"/>
        <dbReference type="EC" id="2.1.1.360"/>
    </reaction>
</comment>
<evidence type="ECO:0000256" key="3">
    <source>
        <dbReference type="ARBA" id="ARBA00020987"/>
    </source>
</evidence>
<dbReference type="InterPro" id="IPR025789">
    <property type="entry name" value="DOT1_dom"/>
</dbReference>
<gene>
    <name evidence="14" type="ORF">Amon01_000669600</name>
</gene>
<dbReference type="GO" id="GO:0005634">
    <property type="term" value="C:nucleus"/>
    <property type="evidence" value="ECO:0007669"/>
    <property type="project" value="UniProtKB-SubCell"/>
</dbReference>
<comment type="function">
    <text evidence="11">Histone methyltransferase that specifically trimethylates histone H3 to form H3K79me3. This methylation is required for telomere silencing and for the pachytene checkpoint during the meiotic cell cycle by allowing the recruitment of RAD9 to double strand breaks. Nucleosomes are preferred as substrate compared to free histone.</text>
</comment>
<dbReference type="PROSITE" id="PS51569">
    <property type="entry name" value="DOT1"/>
    <property type="match status" value="1"/>
</dbReference>
<protein>
    <recommendedName>
        <fullName evidence="3 11">Histone-lysine N-methyltransferase, H3 lysine-79 specific</fullName>
        <ecNumber evidence="2 11">2.1.1.360</ecNumber>
    </recommendedName>
    <alternativeName>
        <fullName evidence="9 11">Histone H3-K79 methyltransferase</fullName>
    </alternativeName>
</protein>
<keyword evidence="7 11" id="KW-0156">Chromatin regulator</keyword>
<evidence type="ECO:0000256" key="1">
    <source>
        <dbReference type="ARBA" id="ARBA00004123"/>
    </source>
</evidence>
<comment type="miscellaneous">
    <text evidence="11">In contrast to other lysine histone methyltransferases, it does not contain a SET domain, suggesting the existence of another mechanism for methylation of lysine residues of histones.</text>
</comment>
<keyword evidence="15" id="KW-1185">Reference proteome</keyword>
<evidence type="ECO:0000256" key="6">
    <source>
        <dbReference type="ARBA" id="ARBA00022691"/>
    </source>
</evidence>
<evidence type="ECO:0000256" key="4">
    <source>
        <dbReference type="ARBA" id="ARBA00022603"/>
    </source>
</evidence>
<organism evidence="14 15">
    <name type="scientific">Ambrosiozyma monospora</name>
    <name type="common">Yeast</name>
    <name type="synonym">Endomycopsis monosporus</name>
    <dbReference type="NCBI Taxonomy" id="43982"/>
    <lineage>
        <taxon>Eukaryota</taxon>
        <taxon>Fungi</taxon>
        <taxon>Dikarya</taxon>
        <taxon>Ascomycota</taxon>
        <taxon>Saccharomycotina</taxon>
        <taxon>Pichiomycetes</taxon>
        <taxon>Pichiales</taxon>
        <taxon>Pichiaceae</taxon>
        <taxon>Ambrosiozyma</taxon>
    </lineage>
</organism>
<dbReference type="PANTHER" id="PTHR21451">
    <property type="entry name" value="HISTONE H3 METHYLTRANSFERASE"/>
    <property type="match status" value="1"/>
</dbReference>
<feature type="region of interest" description="Disordered" evidence="12">
    <location>
        <begin position="400"/>
        <end position="439"/>
    </location>
</feature>
<evidence type="ECO:0000313" key="14">
    <source>
        <dbReference type="EMBL" id="GMG43937.1"/>
    </source>
</evidence>
<dbReference type="GO" id="GO:0006281">
    <property type="term" value="P:DNA repair"/>
    <property type="evidence" value="ECO:0007669"/>
    <property type="project" value="TreeGrafter"/>
</dbReference>
<feature type="domain" description="DOT1" evidence="13">
    <location>
        <begin position="85"/>
        <end position="404"/>
    </location>
</feature>
<sequence length="439" mass="48086">MMDVLTPMTEVTCKTVVATTNSFIVVIKHPKSSTSSADSTTADINIDQLTIEPKANFDASSDHKKICTLSAPVSQLEAGIVNELHLSELPKLTTVDNADVNGFHNVAANGSSAKDDSASAGPTVGNNDNNISNEHSSTTEANGNIANNVSVKHEDATPDSKTLSILPQNIHQKGLPRAVVYEILNQCYTRTVLPRANKLRDYKPFSNMVYGELMPSFLTQVYKDCGLNKEKTFIDLGSGVGNCTIQAALEFGCESYGVELAKNASILADAQLEEFQKRCALLGLKLPKIKLFGQQSFVDNPAVEKVVTNADVLLINNYLFDASLNLKIVDLIQDLKPGSKIISLKPVVPPSYDLAWDPLSILARLDEKKYIYGENSVSWTSNGGYYYISEVKEEFCDRYTTSNPRHSRTRRSAANDRVQSDGDSTREHTPSMNAFTNNF</sequence>
<evidence type="ECO:0000256" key="11">
    <source>
        <dbReference type="RuleBase" id="RU271113"/>
    </source>
</evidence>
<keyword evidence="4 11" id="KW-0489">Methyltransferase</keyword>
<keyword evidence="6 11" id="KW-0949">S-adenosyl-L-methionine</keyword>
<dbReference type="InterPro" id="IPR030445">
    <property type="entry name" value="H3-K79_meTrfase"/>
</dbReference>
<feature type="compositionally biased region" description="Polar residues" evidence="12">
    <location>
        <begin position="124"/>
        <end position="147"/>
    </location>
</feature>
<evidence type="ECO:0000256" key="8">
    <source>
        <dbReference type="ARBA" id="ARBA00023242"/>
    </source>
</evidence>
<proteinExistence type="inferred from homology"/>
<dbReference type="GO" id="GO:0000077">
    <property type="term" value="P:DNA damage checkpoint signaling"/>
    <property type="evidence" value="ECO:0007669"/>
    <property type="project" value="TreeGrafter"/>
</dbReference>
<dbReference type="EMBL" id="BSXU01004422">
    <property type="protein sequence ID" value="GMG43937.1"/>
    <property type="molecule type" value="Genomic_DNA"/>
</dbReference>
<dbReference type="SUPFAM" id="SSF53335">
    <property type="entry name" value="S-adenosyl-L-methionine-dependent methyltransferases"/>
    <property type="match status" value="1"/>
</dbReference>
<dbReference type="PANTHER" id="PTHR21451:SF0">
    <property type="entry name" value="HISTONE-LYSINE N-METHYLTRANSFERASE, H3 LYSINE-79 SPECIFIC"/>
    <property type="match status" value="1"/>
</dbReference>